<comment type="caution">
    <text evidence="2">The sequence shown here is derived from an EMBL/GenBank/DDBJ whole genome shotgun (WGS) entry which is preliminary data.</text>
</comment>
<sequence>MAQNYDDVVRETTRAESPSDIDSEEASTREGESDESHYLINKEVGVFGWDDEENLGLDKIFCQKPTAQAQGINPVNLADNSGDQNRQVPLIDDESDIDSSWDNEDVIEAFEPKKVWDRSGLHFGSSNEE</sequence>
<protein>
    <submittedName>
        <fullName evidence="2">Uncharacterized protein</fullName>
    </submittedName>
</protein>
<gene>
    <name evidence="2" type="ORF">PIB30_012963</name>
</gene>
<evidence type="ECO:0000313" key="2">
    <source>
        <dbReference type="EMBL" id="MED6216957.1"/>
    </source>
</evidence>
<feature type="compositionally biased region" description="Basic and acidic residues" evidence="1">
    <location>
        <begin position="26"/>
        <end position="37"/>
    </location>
</feature>
<proteinExistence type="predicted"/>
<evidence type="ECO:0000256" key="1">
    <source>
        <dbReference type="SAM" id="MobiDB-lite"/>
    </source>
</evidence>
<accession>A0ABU6Z2W0</accession>
<feature type="region of interest" description="Disordered" evidence="1">
    <location>
        <begin position="1"/>
        <end position="37"/>
    </location>
</feature>
<keyword evidence="3" id="KW-1185">Reference proteome</keyword>
<reference evidence="2 3" key="1">
    <citation type="journal article" date="2023" name="Plants (Basel)">
        <title>Bridging the Gap: Combining Genomics and Transcriptomics Approaches to Understand Stylosanthes scabra, an Orphan Legume from the Brazilian Caatinga.</title>
        <authorList>
            <person name="Ferreira-Neto J.R.C."/>
            <person name="da Silva M.D."/>
            <person name="Binneck E."/>
            <person name="de Melo N.F."/>
            <person name="da Silva R.H."/>
            <person name="de Melo A.L.T.M."/>
            <person name="Pandolfi V."/>
            <person name="Bustamante F.O."/>
            <person name="Brasileiro-Vidal A.C."/>
            <person name="Benko-Iseppon A.M."/>
        </authorList>
    </citation>
    <scope>NUCLEOTIDE SEQUENCE [LARGE SCALE GENOMIC DNA]</scope>
    <source>
        <tissue evidence="2">Leaves</tissue>
    </source>
</reference>
<organism evidence="2 3">
    <name type="scientific">Stylosanthes scabra</name>
    <dbReference type="NCBI Taxonomy" id="79078"/>
    <lineage>
        <taxon>Eukaryota</taxon>
        <taxon>Viridiplantae</taxon>
        <taxon>Streptophyta</taxon>
        <taxon>Embryophyta</taxon>
        <taxon>Tracheophyta</taxon>
        <taxon>Spermatophyta</taxon>
        <taxon>Magnoliopsida</taxon>
        <taxon>eudicotyledons</taxon>
        <taxon>Gunneridae</taxon>
        <taxon>Pentapetalae</taxon>
        <taxon>rosids</taxon>
        <taxon>fabids</taxon>
        <taxon>Fabales</taxon>
        <taxon>Fabaceae</taxon>
        <taxon>Papilionoideae</taxon>
        <taxon>50 kb inversion clade</taxon>
        <taxon>dalbergioids sensu lato</taxon>
        <taxon>Dalbergieae</taxon>
        <taxon>Pterocarpus clade</taxon>
        <taxon>Stylosanthes</taxon>
    </lineage>
</organism>
<evidence type="ECO:0000313" key="3">
    <source>
        <dbReference type="Proteomes" id="UP001341840"/>
    </source>
</evidence>
<name>A0ABU6Z2W0_9FABA</name>
<dbReference type="Proteomes" id="UP001341840">
    <property type="component" value="Unassembled WGS sequence"/>
</dbReference>
<dbReference type="EMBL" id="JASCZI010271893">
    <property type="protein sequence ID" value="MED6216957.1"/>
    <property type="molecule type" value="Genomic_DNA"/>
</dbReference>